<dbReference type="Proteomes" id="UP001213000">
    <property type="component" value="Unassembled WGS sequence"/>
</dbReference>
<feature type="domain" description="F-box" evidence="1">
    <location>
        <begin position="303"/>
        <end position="354"/>
    </location>
</feature>
<comment type="caution">
    <text evidence="2">The sequence shown here is derived from an EMBL/GenBank/DDBJ whole genome shotgun (WGS) entry which is preliminary data.</text>
</comment>
<dbReference type="AlphaFoldDB" id="A0AAD5YT70"/>
<proteinExistence type="predicted"/>
<organism evidence="2 3">
    <name type="scientific">Leucocoprinus birnbaumii</name>
    <dbReference type="NCBI Taxonomy" id="56174"/>
    <lineage>
        <taxon>Eukaryota</taxon>
        <taxon>Fungi</taxon>
        <taxon>Dikarya</taxon>
        <taxon>Basidiomycota</taxon>
        <taxon>Agaricomycotina</taxon>
        <taxon>Agaricomycetes</taxon>
        <taxon>Agaricomycetidae</taxon>
        <taxon>Agaricales</taxon>
        <taxon>Agaricineae</taxon>
        <taxon>Agaricaceae</taxon>
        <taxon>Leucocoprinus</taxon>
    </lineage>
</organism>
<dbReference type="EMBL" id="JANIEX010000774">
    <property type="protein sequence ID" value="KAJ3563299.1"/>
    <property type="molecule type" value="Genomic_DNA"/>
</dbReference>
<protein>
    <recommendedName>
        <fullName evidence="1">F-box domain-containing protein</fullName>
    </recommendedName>
</protein>
<name>A0AAD5YT70_9AGAR</name>
<dbReference type="InterPro" id="IPR036047">
    <property type="entry name" value="F-box-like_dom_sf"/>
</dbReference>
<keyword evidence="3" id="KW-1185">Reference proteome</keyword>
<evidence type="ECO:0000313" key="2">
    <source>
        <dbReference type="EMBL" id="KAJ3563299.1"/>
    </source>
</evidence>
<sequence length="436" mass="49838">MDTFCAVTGWMHMWREEEFIEAISSDCDTGECLWGELKIDFDDPNLEQGSAGEDDIENISSTLVAAPSRAIQRGLKYTADDVEGTSNYVLITPCERSQDGTIIPRKLRDMDAPPEILDKEDVLYLFNVYPSKEGPEMGIYDQHSKHGKVEFTGVGHSFGSYLITFCSFLILQQLIPGLEARTFCKLAVKARGAFQIFPIIDYGPVSRTIMQDVVWAQIADIDEEGVDGDEEDPENVDQRWWLKFLTQEGKTDKQILEEAWMGKGNMWVFKHPGIFPIEEAVRLDRCLPSPMTPPSTNTSPGQKNTFPNLPVELILVIFSYLPPEDLLHLITTSSKLYRKFRIGINEYVYAWIQRESPWYLPVGPINCEGGDEEVVRWQSQWSAFMDLDVRTSGKKDLPWLAYHFACKSSPNMRSRERIWRIVLQIRALLIDAELYP</sequence>
<dbReference type="Pfam" id="PF12937">
    <property type="entry name" value="F-box-like"/>
    <property type="match status" value="1"/>
</dbReference>
<dbReference type="PROSITE" id="PS50181">
    <property type="entry name" value="FBOX"/>
    <property type="match status" value="1"/>
</dbReference>
<dbReference type="InterPro" id="IPR001810">
    <property type="entry name" value="F-box_dom"/>
</dbReference>
<dbReference type="CDD" id="cd09917">
    <property type="entry name" value="F-box_SF"/>
    <property type="match status" value="1"/>
</dbReference>
<dbReference type="SUPFAM" id="SSF81383">
    <property type="entry name" value="F-box domain"/>
    <property type="match status" value="1"/>
</dbReference>
<accession>A0AAD5YT70</accession>
<evidence type="ECO:0000259" key="1">
    <source>
        <dbReference type="PROSITE" id="PS50181"/>
    </source>
</evidence>
<gene>
    <name evidence="2" type="ORF">NP233_g9026</name>
</gene>
<reference evidence="2" key="1">
    <citation type="submission" date="2022-07" db="EMBL/GenBank/DDBJ databases">
        <title>Genome Sequence of Leucocoprinus birnbaumii.</title>
        <authorList>
            <person name="Buettner E."/>
        </authorList>
    </citation>
    <scope>NUCLEOTIDE SEQUENCE</scope>
    <source>
        <strain evidence="2">VT141</strain>
    </source>
</reference>
<evidence type="ECO:0000313" key="3">
    <source>
        <dbReference type="Proteomes" id="UP001213000"/>
    </source>
</evidence>